<dbReference type="PANTHER" id="PTHR43480">
    <property type="entry name" value="ACYL-[ACYL-CARRIER-PROTEIN]--UDP-N-ACETYLGLUCOSAMINE O-ACYLTRANSFERASE"/>
    <property type="match status" value="1"/>
</dbReference>
<dbReference type="NCBIfam" id="TIGR01852">
    <property type="entry name" value="lipid_A_lpxA"/>
    <property type="match status" value="1"/>
</dbReference>
<dbReference type="InterPro" id="IPR029098">
    <property type="entry name" value="Acetyltransf_C"/>
</dbReference>
<dbReference type="PANTHER" id="PTHR43480:SF1">
    <property type="entry name" value="ACYL-[ACYL-CARRIER-PROTEIN]--UDP-N-ACETYLGLUCOSAMINE O-ACYLTRANSFERASE, MITOCHONDRIAL-RELATED"/>
    <property type="match status" value="1"/>
</dbReference>
<keyword evidence="2 8" id="KW-0444">Lipid biosynthesis</keyword>
<dbReference type="SUPFAM" id="SSF51161">
    <property type="entry name" value="Trimeric LpxA-like enzymes"/>
    <property type="match status" value="1"/>
</dbReference>
<dbReference type="AlphaFoldDB" id="A0A4Q2UCQ7"/>
<dbReference type="InterPro" id="IPR011004">
    <property type="entry name" value="Trimer_LpxA-like_sf"/>
</dbReference>
<evidence type="ECO:0000256" key="5">
    <source>
        <dbReference type="ARBA" id="ARBA00022737"/>
    </source>
</evidence>
<evidence type="ECO:0000256" key="4">
    <source>
        <dbReference type="ARBA" id="ARBA00022679"/>
    </source>
</evidence>
<dbReference type="HAMAP" id="MF_00387">
    <property type="entry name" value="LpxA"/>
    <property type="match status" value="1"/>
</dbReference>
<evidence type="ECO:0000256" key="7">
    <source>
        <dbReference type="ARBA" id="ARBA00023315"/>
    </source>
</evidence>
<comment type="subcellular location">
    <subcellularLocation>
        <location evidence="8">Cytoplasm</location>
    </subcellularLocation>
</comment>
<evidence type="ECO:0000256" key="6">
    <source>
        <dbReference type="ARBA" id="ARBA00023098"/>
    </source>
</evidence>
<comment type="subunit">
    <text evidence="8">Homotrimer.</text>
</comment>
<evidence type="ECO:0000259" key="9">
    <source>
        <dbReference type="Pfam" id="PF13720"/>
    </source>
</evidence>
<evidence type="ECO:0000256" key="8">
    <source>
        <dbReference type="HAMAP-Rule" id="MF_00387"/>
    </source>
</evidence>
<comment type="function">
    <text evidence="8">Involved in the biosynthesis of lipid A, a phosphorylated glycolipid that anchors the lipopolysaccharide to the outer membrane of the cell.</text>
</comment>
<dbReference type="InterPro" id="IPR037157">
    <property type="entry name" value="Acetyltransf_C_sf"/>
</dbReference>
<dbReference type="Proteomes" id="UP000290759">
    <property type="component" value="Unassembled WGS sequence"/>
</dbReference>
<keyword evidence="7 8" id="KW-0012">Acyltransferase</keyword>
<keyword evidence="3 8" id="KW-0441">Lipid A biosynthesis</keyword>
<comment type="similarity">
    <text evidence="8">Belongs to the transferase hexapeptide repeat family. LpxA subfamily.</text>
</comment>
<organism evidence="10 11">
    <name type="scientific">Lichenibacterium minor</name>
    <dbReference type="NCBI Taxonomy" id="2316528"/>
    <lineage>
        <taxon>Bacteria</taxon>
        <taxon>Pseudomonadati</taxon>
        <taxon>Pseudomonadota</taxon>
        <taxon>Alphaproteobacteria</taxon>
        <taxon>Hyphomicrobiales</taxon>
        <taxon>Lichenihabitantaceae</taxon>
        <taxon>Lichenibacterium</taxon>
    </lineage>
</organism>
<keyword evidence="1 8" id="KW-0963">Cytoplasm</keyword>
<dbReference type="Gene3D" id="1.20.1180.10">
    <property type="entry name" value="Udp N-acetylglucosamine O-acyltransferase, C-terminal domain"/>
    <property type="match status" value="1"/>
</dbReference>
<keyword evidence="11" id="KW-1185">Reference proteome</keyword>
<reference evidence="10 11" key="1">
    <citation type="submission" date="2018-12" db="EMBL/GenBank/DDBJ databases">
        <authorList>
            <person name="Grouzdev D.S."/>
            <person name="Krutkina M.S."/>
        </authorList>
    </citation>
    <scope>NUCLEOTIDE SEQUENCE [LARGE SCALE GENOMIC DNA]</scope>
    <source>
        <strain evidence="10 11">RmlP026</strain>
    </source>
</reference>
<dbReference type="Gene3D" id="2.160.10.10">
    <property type="entry name" value="Hexapeptide repeat proteins"/>
    <property type="match status" value="1"/>
</dbReference>
<dbReference type="GO" id="GO:0016020">
    <property type="term" value="C:membrane"/>
    <property type="evidence" value="ECO:0007669"/>
    <property type="project" value="GOC"/>
</dbReference>
<keyword evidence="4 8" id="KW-0808">Transferase</keyword>
<dbReference type="InterPro" id="IPR010137">
    <property type="entry name" value="Lipid_A_LpxA"/>
</dbReference>
<evidence type="ECO:0000256" key="3">
    <source>
        <dbReference type="ARBA" id="ARBA00022556"/>
    </source>
</evidence>
<evidence type="ECO:0000256" key="2">
    <source>
        <dbReference type="ARBA" id="ARBA00022516"/>
    </source>
</evidence>
<name>A0A4Q2UCQ7_9HYPH</name>
<evidence type="ECO:0000313" key="11">
    <source>
        <dbReference type="Proteomes" id="UP000290759"/>
    </source>
</evidence>
<comment type="caution">
    <text evidence="10">The sequence shown here is derived from an EMBL/GenBank/DDBJ whole genome shotgun (WGS) entry which is preliminary data.</text>
</comment>
<proteinExistence type="inferred from homology"/>
<dbReference type="Pfam" id="PF13720">
    <property type="entry name" value="Acetyltransf_11"/>
    <property type="match status" value="1"/>
</dbReference>
<protein>
    <recommendedName>
        <fullName evidence="8">Acyl-[acyl-carrier-protein]--UDP-N-acetylglucosamine O-acyltransferase</fullName>
        <shortName evidence="8">UDP-N-acetylglucosamine acyltransferase</shortName>
        <ecNumber evidence="8">2.3.1.129</ecNumber>
    </recommendedName>
</protein>
<accession>A0A4Q2UCQ7</accession>
<dbReference type="EC" id="2.3.1.129" evidence="8"/>
<dbReference type="EMBL" id="QYBB01000004">
    <property type="protein sequence ID" value="RYC33051.1"/>
    <property type="molecule type" value="Genomic_DNA"/>
</dbReference>
<dbReference type="InterPro" id="IPR018357">
    <property type="entry name" value="Hexapep_transf_CS"/>
</dbReference>
<comment type="catalytic activity">
    <reaction evidence="8">
        <text>a (3R)-hydroxyacyl-[ACP] + UDP-N-acetyl-alpha-D-glucosamine = a UDP-3-O-[(3R)-3-hydroxyacyl]-N-acetyl-alpha-D-glucosamine + holo-[ACP]</text>
        <dbReference type="Rhea" id="RHEA:67812"/>
        <dbReference type="Rhea" id="RHEA-COMP:9685"/>
        <dbReference type="Rhea" id="RHEA-COMP:9945"/>
        <dbReference type="ChEBI" id="CHEBI:57705"/>
        <dbReference type="ChEBI" id="CHEBI:64479"/>
        <dbReference type="ChEBI" id="CHEBI:78827"/>
        <dbReference type="ChEBI" id="CHEBI:173225"/>
        <dbReference type="EC" id="2.3.1.129"/>
    </reaction>
</comment>
<keyword evidence="6 8" id="KW-0443">Lipid metabolism</keyword>
<dbReference type="GO" id="GO:0009245">
    <property type="term" value="P:lipid A biosynthetic process"/>
    <property type="evidence" value="ECO:0007669"/>
    <property type="project" value="UniProtKB-UniRule"/>
</dbReference>
<comment type="pathway">
    <text evidence="8">Glycolipid biosynthesis; lipid IV(A) biosynthesis; lipid IV(A) from (3R)-3-hydroxytetradecanoyl-[acyl-carrier-protein] and UDP-N-acetyl-alpha-D-glucosamine: step 1/6.</text>
</comment>
<dbReference type="Pfam" id="PF00132">
    <property type="entry name" value="Hexapep"/>
    <property type="match status" value="1"/>
</dbReference>
<dbReference type="UniPathway" id="UPA00359">
    <property type="reaction ID" value="UER00477"/>
</dbReference>
<reference evidence="10 11" key="2">
    <citation type="submission" date="2019-02" db="EMBL/GenBank/DDBJ databases">
        <title>'Lichenibacterium ramalinii' gen. nov. sp. nov., 'Lichenibacterium minor' gen. nov. sp. nov.</title>
        <authorList>
            <person name="Pankratov T."/>
        </authorList>
    </citation>
    <scope>NUCLEOTIDE SEQUENCE [LARGE SCALE GENOMIC DNA]</scope>
    <source>
        <strain evidence="10 11">RmlP026</strain>
    </source>
</reference>
<gene>
    <name evidence="8" type="primary">lpxA</name>
    <name evidence="10" type="ORF">D3273_05450</name>
</gene>
<evidence type="ECO:0000313" key="10">
    <source>
        <dbReference type="EMBL" id="RYC33051.1"/>
    </source>
</evidence>
<dbReference type="PROSITE" id="PS00101">
    <property type="entry name" value="HEXAPEP_TRANSFERASES"/>
    <property type="match status" value="1"/>
</dbReference>
<dbReference type="PIRSF" id="PIRSF000456">
    <property type="entry name" value="UDP-GlcNAc_acltr"/>
    <property type="match status" value="1"/>
</dbReference>
<feature type="domain" description="UDP N-acetylglucosamine O-acyltransferase C-terminal" evidence="9">
    <location>
        <begin position="182"/>
        <end position="264"/>
    </location>
</feature>
<dbReference type="CDD" id="cd03351">
    <property type="entry name" value="LbH_UDP-GlcNAc_AT"/>
    <property type="match status" value="1"/>
</dbReference>
<sequence>MRDHDAGPHIHPSAVVAHAARLGRGVHIGPFCTVGPDVVLGEGVRLVSHVAVAGHTTIGDGTRVFPFASLGHEPQDLKFRGETSELRIGRDCMIREGVTMNPGTAAGGLLTSVGDRSVFLAQSHVAHDCRVGDEVIFSNNVMLAGHCTVGDNAILGGGAAVHQFVRLGRHSFVGGLAGVEHDVIPYGIALGNRAHLAGLNVVGLKRRGFSREAIHELRRAYKLLFSGAGTLRERTEAVAAEFGGHPQADEVLAFLRDGGERAICVPRDGRDLP</sequence>
<dbReference type="InterPro" id="IPR001451">
    <property type="entry name" value="Hexapep"/>
</dbReference>
<keyword evidence="5 8" id="KW-0677">Repeat</keyword>
<dbReference type="OrthoDB" id="9807278at2"/>
<dbReference type="NCBIfam" id="NF003657">
    <property type="entry name" value="PRK05289.1"/>
    <property type="match status" value="1"/>
</dbReference>
<evidence type="ECO:0000256" key="1">
    <source>
        <dbReference type="ARBA" id="ARBA00022490"/>
    </source>
</evidence>
<dbReference type="GO" id="GO:0008780">
    <property type="term" value="F:acyl-[acyl-carrier-protein]-UDP-N-acetylglucosamine O-acyltransferase activity"/>
    <property type="evidence" value="ECO:0007669"/>
    <property type="project" value="UniProtKB-UniRule"/>
</dbReference>
<dbReference type="GO" id="GO:0005737">
    <property type="term" value="C:cytoplasm"/>
    <property type="evidence" value="ECO:0007669"/>
    <property type="project" value="UniProtKB-SubCell"/>
</dbReference>